<feature type="region of interest" description="Disordered" evidence="1">
    <location>
        <begin position="1"/>
        <end position="34"/>
    </location>
</feature>
<keyword evidence="4" id="KW-1185">Reference proteome</keyword>
<dbReference type="InterPro" id="IPR041966">
    <property type="entry name" value="LOTUS-like"/>
</dbReference>
<protein>
    <recommendedName>
        <fullName evidence="2">HTH OST-type domain-containing protein</fullName>
    </recommendedName>
</protein>
<accession>A0A0B4H7T8</accession>
<gene>
    <name evidence="3" type="ORF">MGU_06960</name>
</gene>
<dbReference type="EMBL" id="AZNH01000026">
    <property type="protein sequence ID" value="KID85851.1"/>
    <property type="molecule type" value="Genomic_DNA"/>
</dbReference>
<proteinExistence type="predicted"/>
<dbReference type="InterPro" id="IPR025605">
    <property type="entry name" value="OST-HTH/LOTUS_dom"/>
</dbReference>
<comment type="caution">
    <text evidence="3">The sequence shown here is derived from an EMBL/GenBank/DDBJ whole genome shotgun (WGS) entry which is preliminary data.</text>
</comment>
<evidence type="ECO:0000313" key="4">
    <source>
        <dbReference type="Proteomes" id="UP000031192"/>
    </source>
</evidence>
<dbReference type="AlphaFoldDB" id="A0A0B4H7T8"/>
<dbReference type="HOGENOM" id="CLU_2400138_0_0_1"/>
<feature type="compositionally biased region" description="Polar residues" evidence="1">
    <location>
        <begin position="1"/>
        <end position="15"/>
    </location>
</feature>
<evidence type="ECO:0000256" key="1">
    <source>
        <dbReference type="SAM" id="MobiDB-lite"/>
    </source>
</evidence>
<reference evidence="3 4" key="1">
    <citation type="journal article" date="2014" name="Proc. Natl. Acad. Sci. U.S.A.">
        <title>Trajectory and genomic determinants of fungal-pathogen speciation and host adaptation.</title>
        <authorList>
            <person name="Hu X."/>
            <person name="Xiao G."/>
            <person name="Zheng P."/>
            <person name="Shang Y."/>
            <person name="Su Y."/>
            <person name="Zhang X."/>
            <person name="Liu X."/>
            <person name="Zhan S."/>
            <person name="St Leger R.J."/>
            <person name="Wang C."/>
        </authorList>
    </citation>
    <scope>NUCLEOTIDE SEQUENCE [LARGE SCALE GENOMIC DNA]</scope>
    <source>
        <strain evidence="3 4">ARSEF 977</strain>
    </source>
</reference>
<name>A0A0B4H7T8_METGA</name>
<evidence type="ECO:0000259" key="2">
    <source>
        <dbReference type="PROSITE" id="PS51644"/>
    </source>
</evidence>
<organism evidence="3 4">
    <name type="scientific">Metarhizium guizhouense (strain ARSEF 977)</name>
    <dbReference type="NCBI Taxonomy" id="1276136"/>
    <lineage>
        <taxon>Eukaryota</taxon>
        <taxon>Fungi</taxon>
        <taxon>Dikarya</taxon>
        <taxon>Ascomycota</taxon>
        <taxon>Pezizomycotina</taxon>
        <taxon>Sordariomycetes</taxon>
        <taxon>Hypocreomycetidae</taxon>
        <taxon>Hypocreales</taxon>
        <taxon>Clavicipitaceae</taxon>
        <taxon>Metarhizium</taxon>
    </lineage>
</organism>
<evidence type="ECO:0000313" key="3">
    <source>
        <dbReference type="EMBL" id="KID85851.1"/>
    </source>
</evidence>
<dbReference type="Proteomes" id="UP000031192">
    <property type="component" value="Unassembled WGS sequence"/>
</dbReference>
<dbReference type="CDD" id="cd10146">
    <property type="entry name" value="LabA_like_C"/>
    <property type="match status" value="1"/>
</dbReference>
<sequence length="93" mass="10319">MQLSEGTGHSESPESATEYLRSAVEASSDDNGWASLSNVGGLIVKRYPDFDARTYGYAKLSKLIRSLDAFELCSSHTQGKQAVLYVREKKHYD</sequence>
<feature type="domain" description="HTH OST-type" evidence="2">
    <location>
        <begin position="12"/>
        <end position="88"/>
    </location>
</feature>
<dbReference type="Pfam" id="PF12872">
    <property type="entry name" value="OST-HTH"/>
    <property type="match status" value="1"/>
</dbReference>
<dbReference type="Gene3D" id="3.30.420.610">
    <property type="entry name" value="LOTUS domain-like"/>
    <property type="match status" value="1"/>
</dbReference>
<dbReference type="PROSITE" id="PS51644">
    <property type="entry name" value="HTH_OST"/>
    <property type="match status" value="1"/>
</dbReference>